<evidence type="ECO:0000313" key="1">
    <source>
        <dbReference type="EMBL" id="ENN80820.1"/>
    </source>
</evidence>
<name>N6UGD5_DENPD</name>
<evidence type="ECO:0000313" key="3">
    <source>
        <dbReference type="Proteomes" id="UP000030742"/>
    </source>
</evidence>
<dbReference type="PANTHER" id="PTHR47326:SF1">
    <property type="entry name" value="HTH PSQ-TYPE DOMAIN-CONTAINING PROTEIN"/>
    <property type="match status" value="1"/>
</dbReference>
<protein>
    <submittedName>
        <fullName evidence="1">Uncharacterized protein</fullName>
    </submittedName>
</protein>
<sequence length="84" mass="9706">MEAGRSGIDINCPDNIGDDKDKLKQEEYRICWFQLDGVAAYCTQQVNRELFEMFDDFWFGRLGPSDWPARSSDLTPPDFYCGVN</sequence>
<gene>
    <name evidence="2" type="ORF">D910_07743</name>
    <name evidence="1" type="ORF">YQE_02763</name>
</gene>
<dbReference type="Proteomes" id="UP000030742">
    <property type="component" value="Unassembled WGS sequence"/>
</dbReference>
<dbReference type="HOGENOM" id="CLU_2529758_0_0_1"/>
<feature type="non-terminal residue" evidence="1">
    <location>
        <position position="1"/>
    </location>
</feature>
<dbReference type="EMBL" id="KB740355">
    <property type="protein sequence ID" value="ENN80820.1"/>
    <property type="molecule type" value="Genomic_DNA"/>
</dbReference>
<organism evidence="1">
    <name type="scientific">Dendroctonus ponderosae</name>
    <name type="common">Mountain pine beetle</name>
    <dbReference type="NCBI Taxonomy" id="77166"/>
    <lineage>
        <taxon>Eukaryota</taxon>
        <taxon>Metazoa</taxon>
        <taxon>Ecdysozoa</taxon>
        <taxon>Arthropoda</taxon>
        <taxon>Hexapoda</taxon>
        <taxon>Insecta</taxon>
        <taxon>Pterygota</taxon>
        <taxon>Neoptera</taxon>
        <taxon>Endopterygota</taxon>
        <taxon>Coleoptera</taxon>
        <taxon>Polyphaga</taxon>
        <taxon>Cucujiformia</taxon>
        <taxon>Curculionidae</taxon>
        <taxon>Scolytinae</taxon>
        <taxon>Dendroctonus</taxon>
    </lineage>
</organism>
<reference evidence="1 3" key="1">
    <citation type="journal article" date="2013" name="Genome Biol.">
        <title>Draft genome of the mountain pine beetle, Dendroctonus ponderosae Hopkins, a major forest pest.</title>
        <authorList>
            <person name="Keeling C.I."/>
            <person name="Yuen M.M."/>
            <person name="Liao N.Y."/>
            <person name="Docking T.R."/>
            <person name="Chan S.K."/>
            <person name="Taylor G.A."/>
            <person name="Palmquist D.L."/>
            <person name="Jackman S.D."/>
            <person name="Nguyen A."/>
            <person name="Li M."/>
            <person name="Henderson H."/>
            <person name="Janes J.K."/>
            <person name="Zhao Y."/>
            <person name="Pandoh P."/>
            <person name="Moore R."/>
            <person name="Sperling F.A."/>
            <person name="Huber D.P."/>
            <person name="Birol I."/>
            <person name="Jones S.J."/>
            <person name="Bohlmann J."/>
        </authorList>
    </citation>
    <scope>NUCLEOTIDE SEQUENCE</scope>
</reference>
<dbReference type="AlphaFoldDB" id="N6UGD5"/>
<accession>N6UGD5</accession>
<dbReference type="EMBL" id="KB632231">
    <property type="protein sequence ID" value="ERL90394.1"/>
    <property type="molecule type" value="Genomic_DNA"/>
</dbReference>
<dbReference type="PANTHER" id="PTHR47326">
    <property type="entry name" value="TRANSPOSABLE ELEMENT TC3 TRANSPOSASE-LIKE PROTEIN"/>
    <property type="match status" value="1"/>
</dbReference>
<proteinExistence type="predicted"/>
<evidence type="ECO:0000313" key="2">
    <source>
        <dbReference type="EMBL" id="ERL90394.1"/>
    </source>
</evidence>